<dbReference type="AlphaFoldDB" id="A0AAD3SVE0"/>
<feature type="compositionally biased region" description="Polar residues" evidence="1">
    <location>
        <begin position="178"/>
        <end position="191"/>
    </location>
</feature>
<keyword evidence="3" id="KW-1185">Reference proteome</keyword>
<feature type="region of interest" description="Disordered" evidence="1">
    <location>
        <begin position="161"/>
        <end position="191"/>
    </location>
</feature>
<organism evidence="2 3">
    <name type="scientific">Nepenthes gracilis</name>
    <name type="common">Slender pitcher plant</name>
    <dbReference type="NCBI Taxonomy" id="150966"/>
    <lineage>
        <taxon>Eukaryota</taxon>
        <taxon>Viridiplantae</taxon>
        <taxon>Streptophyta</taxon>
        <taxon>Embryophyta</taxon>
        <taxon>Tracheophyta</taxon>
        <taxon>Spermatophyta</taxon>
        <taxon>Magnoliopsida</taxon>
        <taxon>eudicotyledons</taxon>
        <taxon>Gunneridae</taxon>
        <taxon>Pentapetalae</taxon>
        <taxon>Caryophyllales</taxon>
        <taxon>Nepenthaceae</taxon>
        <taxon>Nepenthes</taxon>
    </lineage>
</organism>
<gene>
    <name evidence="2" type="ORF">Nepgr_020476</name>
</gene>
<evidence type="ECO:0000313" key="2">
    <source>
        <dbReference type="EMBL" id="GMH18635.1"/>
    </source>
</evidence>
<dbReference type="Proteomes" id="UP001279734">
    <property type="component" value="Unassembled WGS sequence"/>
</dbReference>
<dbReference type="EMBL" id="BSYO01000019">
    <property type="protein sequence ID" value="GMH18635.1"/>
    <property type="molecule type" value="Genomic_DNA"/>
</dbReference>
<dbReference type="PANTHER" id="PTHR35767:SF11">
    <property type="match status" value="1"/>
</dbReference>
<sequence length="191" mass="21565">MSMEQLLMNSNNAIAPADTKPFCIRRYVLTSRQKDLSHSWPFPEKYLKMCLRHGIVDLLPPLESPGFCMDRPNRGDNEIDASTEDFTMKKYANEMERGGFGASFEETFSIVPKQYALCLEPSEIQGTNKSGHRKRGRRGKAKKRLLAEIFAVAKHCTLEELNGQQKITRESMQKGNAEGNSKSTLTDDSSI</sequence>
<proteinExistence type="predicted"/>
<protein>
    <submittedName>
        <fullName evidence="2">Uncharacterized protein</fullName>
    </submittedName>
</protein>
<name>A0AAD3SVE0_NEPGR</name>
<evidence type="ECO:0000256" key="1">
    <source>
        <dbReference type="SAM" id="MobiDB-lite"/>
    </source>
</evidence>
<accession>A0AAD3SVE0</accession>
<evidence type="ECO:0000313" key="3">
    <source>
        <dbReference type="Proteomes" id="UP001279734"/>
    </source>
</evidence>
<comment type="caution">
    <text evidence="2">The sequence shown here is derived from an EMBL/GenBank/DDBJ whole genome shotgun (WGS) entry which is preliminary data.</text>
</comment>
<reference evidence="2" key="1">
    <citation type="submission" date="2023-05" db="EMBL/GenBank/DDBJ databases">
        <title>Nepenthes gracilis genome sequencing.</title>
        <authorList>
            <person name="Fukushima K."/>
        </authorList>
    </citation>
    <scope>NUCLEOTIDE SEQUENCE</scope>
    <source>
        <strain evidence="2">SING2019-196</strain>
    </source>
</reference>
<dbReference type="PANTHER" id="PTHR35767">
    <property type="entry name" value="HAPLESS PROTEIN"/>
    <property type="match status" value="1"/>
</dbReference>